<feature type="transmembrane region" description="Helical" evidence="1">
    <location>
        <begin position="87"/>
        <end position="106"/>
    </location>
</feature>
<sequence length="262" mass="29410">MDYELYIDLLFLINFMMDFLLLRLVGKILKCSTTHGSLFLGALAGALSSCVIVAVPIPYPIIKILLFHTVVNTLMIWLGLRVKEKKLFFEALVMLYISAFLLGGILESMRTIVAPLSVLFAAALAAGYGVWGIWLFIQRQARMKKVICEVVVYTGSGIYPLKALIDTGNSLYDGVSGKSVNIVDKRTARRLFPDTALYSVRYIPYISIGRESVIPVVRVQRLQVQADREYWIEEPMIGICEENISSREEYQMILNPDILGGS</sequence>
<organism evidence="2 3">
    <name type="scientific">Hespellia stercorisuis DSM 15480</name>
    <dbReference type="NCBI Taxonomy" id="1121950"/>
    <lineage>
        <taxon>Bacteria</taxon>
        <taxon>Bacillati</taxon>
        <taxon>Bacillota</taxon>
        <taxon>Clostridia</taxon>
        <taxon>Lachnospirales</taxon>
        <taxon>Lachnospiraceae</taxon>
        <taxon>Hespellia</taxon>
    </lineage>
</organism>
<keyword evidence="1" id="KW-1133">Transmembrane helix</keyword>
<evidence type="ECO:0000313" key="2">
    <source>
        <dbReference type="EMBL" id="SHJ35172.1"/>
    </source>
</evidence>
<keyword evidence="1" id="KW-0812">Transmembrane</keyword>
<dbReference type="AlphaFoldDB" id="A0A1M6IL09"/>
<dbReference type="STRING" id="1121950.SAMN02745243_00386"/>
<keyword evidence="1" id="KW-0472">Membrane</keyword>
<dbReference type="Proteomes" id="UP000184301">
    <property type="component" value="Unassembled WGS sequence"/>
</dbReference>
<dbReference type="GO" id="GO:0030436">
    <property type="term" value="P:asexual sporulation"/>
    <property type="evidence" value="ECO:0007669"/>
    <property type="project" value="InterPro"/>
</dbReference>
<evidence type="ECO:0000313" key="3">
    <source>
        <dbReference type="Proteomes" id="UP000184301"/>
    </source>
</evidence>
<dbReference type="InterPro" id="IPR005081">
    <property type="entry name" value="SpoIIGA"/>
</dbReference>
<dbReference type="EMBL" id="FQZY01000007">
    <property type="protein sequence ID" value="SHJ35172.1"/>
    <property type="molecule type" value="Genomic_DNA"/>
</dbReference>
<gene>
    <name evidence="2" type="ORF">SAMN02745243_00386</name>
</gene>
<dbReference type="RefSeq" id="WP_073104298.1">
    <property type="nucleotide sequence ID" value="NZ_FQZY01000007.1"/>
</dbReference>
<keyword evidence="3" id="KW-1185">Reference proteome</keyword>
<accession>A0A1M6IL09</accession>
<dbReference type="GO" id="GO:0004190">
    <property type="term" value="F:aspartic-type endopeptidase activity"/>
    <property type="evidence" value="ECO:0007669"/>
    <property type="project" value="InterPro"/>
</dbReference>
<feature type="transmembrane region" description="Helical" evidence="1">
    <location>
        <begin position="6"/>
        <end position="25"/>
    </location>
</feature>
<evidence type="ECO:0000256" key="1">
    <source>
        <dbReference type="SAM" id="Phobius"/>
    </source>
</evidence>
<feature type="transmembrane region" description="Helical" evidence="1">
    <location>
        <begin position="61"/>
        <end position="80"/>
    </location>
</feature>
<reference evidence="2 3" key="1">
    <citation type="submission" date="2016-11" db="EMBL/GenBank/DDBJ databases">
        <authorList>
            <person name="Jaros S."/>
            <person name="Januszkiewicz K."/>
            <person name="Wedrychowicz H."/>
        </authorList>
    </citation>
    <scope>NUCLEOTIDE SEQUENCE [LARGE SCALE GENOMIC DNA]</scope>
    <source>
        <strain evidence="2 3">DSM 15480</strain>
    </source>
</reference>
<protein>
    <submittedName>
        <fullName evidence="2">Sporulation factor SpoIIGA</fullName>
    </submittedName>
</protein>
<proteinExistence type="predicted"/>
<dbReference type="Pfam" id="PF03419">
    <property type="entry name" value="Peptidase_U4"/>
    <property type="match status" value="1"/>
</dbReference>
<dbReference type="GO" id="GO:0006508">
    <property type="term" value="P:proteolysis"/>
    <property type="evidence" value="ECO:0007669"/>
    <property type="project" value="InterPro"/>
</dbReference>
<name>A0A1M6IL09_9FIRM</name>
<feature type="transmembrane region" description="Helical" evidence="1">
    <location>
        <begin position="112"/>
        <end position="137"/>
    </location>
</feature>
<dbReference type="OrthoDB" id="2690199at2"/>
<feature type="transmembrane region" description="Helical" evidence="1">
    <location>
        <begin position="37"/>
        <end position="55"/>
    </location>
</feature>